<dbReference type="InterPro" id="IPR000700">
    <property type="entry name" value="PAS-assoc_C"/>
</dbReference>
<dbReference type="AlphaFoldDB" id="A0A177N0M1"/>
<dbReference type="InterPro" id="IPR012827">
    <property type="entry name" value="Hemerythrin_metal-bd"/>
</dbReference>
<feature type="domain" description="PAS" evidence="5">
    <location>
        <begin position="617"/>
        <end position="665"/>
    </location>
</feature>
<dbReference type="GO" id="GO:0003824">
    <property type="term" value="F:catalytic activity"/>
    <property type="evidence" value="ECO:0007669"/>
    <property type="project" value="UniProtKB-ARBA"/>
</dbReference>
<evidence type="ECO:0000256" key="1">
    <source>
        <dbReference type="ARBA" id="ARBA00001946"/>
    </source>
</evidence>
<protein>
    <recommendedName>
        <fullName evidence="11">Diguanylate cyclase</fullName>
    </recommendedName>
</protein>
<dbReference type="GO" id="GO:0046872">
    <property type="term" value="F:metal ion binding"/>
    <property type="evidence" value="ECO:0007669"/>
    <property type="project" value="UniProtKB-KW"/>
</dbReference>
<feature type="domain" description="EAL" evidence="7">
    <location>
        <begin position="919"/>
        <end position="1173"/>
    </location>
</feature>
<dbReference type="InterPro" id="IPR043128">
    <property type="entry name" value="Rev_trsase/Diguanyl_cyclase"/>
</dbReference>
<dbReference type="RefSeq" id="WP_066985785.1">
    <property type="nucleotide sequence ID" value="NZ_LUUI01000141.1"/>
</dbReference>
<dbReference type="InterPro" id="IPR052155">
    <property type="entry name" value="Biofilm_reg_signaling"/>
</dbReference>
<comment type="similarity">
    <text evidence="2">Belongs to the hemerythrin family.</text>
</comment>
<organism evidence="9 10">
    <name type="scientific">Methylomonas lenta</name>
    <dbReference type="NCBI Taxonomy" id="980561"/>
    <lineage>
        <taxon>Bacteria</taxon>
        <taxon>Pseudomonadati</taxon>
        <taxon>Pseudomonadota</taxon>
        <taxon>Gammaproteobacteria</taxon>
        <taxon>Methylococcales</taxon>
        <taxon>Methylococcaceae</taxon>
        <taxon>Methylomonas</taxon>
    </lineage>
</organism>
<keyword evidence="4" id="KW-0408">Iron</keyword>
<dbReference type="Pfam" id="PF13426">
    <property type="entry name" value="PAS_9"/>
    <property type="match status" value="1"/>
</dbReference>
<dbReference type="NCBIfam" id="TIGR02481">
    <property type="entry name" value="hemeryth_dom"/>
    <property type="match status" value="1"/>
</dbReference>
<feature type="domain" description="PAC" evidence="6">
    <location>
        <begin position="693"/>
        <end position="745"/>
    </location>
</feature>
<dbReference type="PROSITE" id="PS50883">
    <property type="entry name" value="EAL"/>
    <property type="match status" value="1"/>
</dbReference>
<keyword evidence="10" id="KW-1185">Reference proteome</keyword>
<evidence type="ECO:0008006" key="11">
    <source>
        <dbReference type="Google" id="ProtNLM"/>
    </source>
</evidence>
<dbReference type="InterPro" id="IPR000014">
    <property type="entry name" value="PAS"/>
</dbReference>
<dbReference type="PROSITE" id="PS50112">
    <property type="entry name" value="PAS"/>
    <property type="match status" value="2"/>
</dbReference>
<dbReference type="NCBIfam" id="NF033749">
    <property type="entry name" value="bact_hemeryth"/>
    <property type="match status" value="1"/>
</dbReference>
<evidence type="ECO:0000259" key="7">
    <source>
        <dbReference type="PROSITE" id="PS50883"/>
    </source>
</evidence>
<dbReference type="SMART" id="SM00065">
    <property type="entry name" value="GAF"/>
    <property type="match status" value="1"/>
</dbReference>
<dbReference type="InterPro" id="IPR001610">
    <property type="entry name" value="PAC"/>
</dbReference>
<keyword evidence="3" id="KW-0479">Metal-binding</keyword>
<dbReference type="InterPro" id="IPR013656">
    <property type="entry name" value="PAS_4"/>
</dbReference>
<dbReference type="NCBIfam" id="TIGR00229">
    <property type="entry name" value="sensory_box"/>
    <property type="match status" value="2"/>
</dbReference>
<dbReference type="FunFam" id="3.30.70.270:FF:000001">
    <property type="entry name" value="Diguanylate cyclase domain protein"/>
    <property type="match status" value="1"/>
</dbReference>
<dbReference type="CDD" id="cd01949">
    <property type="entry name" value="GGDEF"/>
    <property type="match status" value="1"/>
</dbReference>
<evidence type="ECO:0000259" key="8">
    <source>
        <dbReference type="PROSITE" id="PS50887"/>
    </source>
</evidence>
<dbReference type="InterPro" id="IPR035938">
    <property type="entry name" value="Hemerythrin-like_sf"/>
</dbReference>
<evidence type="ECO:0000313" key="9">
    <source>
        <dbReference type="EMBL" id="OAI11442.1"/>
    </source>
</evidence>
<dbReference type="Pfam" id="PF13185">
    <property type="entry name" value="GAF_2"/>
    <property type="match status" value="1"/>
</dbReference>
<dbReference type="CDD" id="cd00130">
    <property type="entry name" value="PAS"/>
    <property type="match status" value="1"/>
</dbReference>
<dbReference type="Gene3D" id="3.30.450.20">
    <property type="entry name" value="PAS domain"/>
    <property type="match status" value="3"/>
</dbReference>
<dbReference type="PROSITE" id="PS50113">
    <property type="entry name" value="PAC"/>
    <property type="match status" value="2"/>
</dbReference>
<dbReference type="Proteomes" id="UP000078476">
    <property type="component" value="Unassembled WGS sequence"/>
</dbReference>
<dbReference type="PANTHER" id="PTHR44757:SF2">
    <property type="entry name" value="BIOFILM ARCHITECTURE MAINTENANCE PROTEIN MBAA"/>
    <property type="match status" value="1"/>
</dbReference>
<evidence type="ECO:0000313" key="10">
    <source>
        <dbReference type="Proteomes" id="UP000078476"/>
    </source>
</evidence>
<dbReference type="InterPro" id="IPR001633">
    <property type="entry name" value="EAL_dom"/>
</dbReference>
<dbReference type="SUPFAM" id="SSF55785">
    <property type="entry name" value="PYP-like sensor domain (PAS domain)"/>
    <property type="match status" value="3"/>
</dbReference>
<feature type="domain" description="GGDEF" evidence="8">
    <location>
        <begin position="777"/>
        <end position="910"/>
    </location>
</feature>
<proteinExistence type="inferred from homology"/>
<dbReference type="SUPFAM" id="SSF55781">
    <property type="entry name" value="GAF domain-like"/>
    <property type="match status" value="1"/>
</dbReference>
<dbReference type="SUPFAM" id="SSF141868">
    <property type="entry name" value="EAL domain-like"/>
    <property type="match status" value="1"/>
</dbReference>
<dbReference type="Gene3D" id="3.30.70.270">
    <property type="match status" value="1"/>
</dbReference>
<dbReference type="InterPro" id="IPR029016">
    <property type="entry name" value="GAF-like_dom_sf"/>
</dbReference>
<dbReference type="InterPro" id="IPR012312">
    <property type="entry name" value="Hemerythrin-like"/>
</dbReference>
<dbReference type="InterPro" id="IPR029787">
    <property type="entry name" value="Nucleotide_cyclase"/>
</dbReference>
<dbReference type="InterPro" id="IPR003018">
    <property type="entry name" value="GAF"/>
</dbReference>
<evidence type="ECO:0000259" key="6">
    <source>
        <dbReference type="PROSITE" id="PS50113"/>
    </source>
</evidence>
<dbReference type="CDD" id="cd12107">
    <property type="entry name" value="Hemerythrin"/>
    <property type="match status" value="1"/>
</dbReference>
<evidence type="ECO:0000259" key="5">
    <source>
        <dbReference type="PROSITE" id="PS50112"/>
    </source>
</evidence>
<gene>
    <name evidence="9" type="ORF">A1359_14375</name>
</gene>
<dbReference type="Gene3D" id="1.20.120.50">
    <property type="entry name" value="Hemerythrin-like"/>
    <property type="match status" value="1"/>
</dbReference>
<evidence type="ECO:0000256" key="4">
    <source>
        <dbReference type="ARBA" id="ARBA00023004"/>
    </source>
</evidence>
<evidence type="ECO:0000256" key="3">
    <source>
        <dbReference type="ARBA" id="ARBA00022723"/>
    </source>
</evidence>
<dbReference type="Pfam" id="PF00563">
    <property type="entry name" value="EAL"/>
    <property type="match status" value="1"/>
</dbReference>
<dbReference type="OrthoDB" id="8553030at2"/>
<comment type="caution">
    <text evidence="9">The sequence shown here is derived from an EMBL/GenBank/DDBJ whole genome shotgun (WGS) entry which is preliminary data.</text>
</comment>
<dbReference type="SMART" id="SM00086">
    <property type="entry name" value="PAC"/>
    <property type="match status" value="2"/>
</dbReference>
<dbReference type="PANTHER" id="PTHR44757">
    <property type="entry name" value="DIGUANYLATE CYCLASE DGCP"/>
    <property type="match status" value="1"/>
</dbReference>
<comment type="cofactor">
    <cofactor evidence="1">
        <name>Mg(2+)</name>
        <dbReference type="ChEBI" id="CHEBI:18420"/>
    </cofactor>
</comment>
<dbReference type="SUPFAM" id="SSF47188">
    <property type="entry name" value="Hemerythrin-like"/>
    <property type="match status" value="1"/>
</dbReference>
<feature type="domain" description="PAS" evidence="5">
    <location>
        <begin position="363"/>
        <end position="433"/>
    </location>
</feature>
<name>A0A177N0M1_9GAMM</name>
<dbReference type="SUPFAM" id="SSF55073">
    <property type="entry name" value="Nucleotide cyclase"/>
    <property type="match status" value="1"/>
</dbReference>
<dbReference type="EMBL" id="LUUI01000141">
    <property type="protein sequence ID" value="OAI11442.1"/>
    <property type="molecule type" value="Genomic_DNA"/>
</dbReference>
<accession>A0A177N0M1</accession>
<dbReference type="SMART" id="SM00052">
    <property type="entry name" value="EAL"/>
    <property type="match status" value="1"/>
</dbReference>
<dbReference type="InterPro" id="IPR035919">
    <property type="entry name" value="EAL_sf"/>
</dbReference>
<dbReference type="STRING" id="980561.A1359_14375"/>
<dbReference type="InterPro" id="IPR000160">
    <property type="entry name" value="GGDEF_dom"/>
</dbReference>
<dbReference type="Pfam" id="PF01814">
    <property type="entry name" value="Hemerythrin"/>
    <property type="match status" value="1"/>
</dbReference>
<dbReference type="CDD" id="cd01948">
    <property type="entry name" value="EAL"/>
    <property type="match status" value="1"/>
</dbReference>
<dbReference type="InterPro" id="IPR035965">
    <property type="entry name" value="PAS-like_dom_sf"/>
</dbReference>
<sequence length="1176" mass="131186">MNSIDMFPWDDNFNTGIQTIDDQHRRLAKLLNHLASHIAFTPDNNFISQILNELTDYAVYHFQTEEGIWATYLPNDELEIEHKAGHQRFIDTVLQIKAEQYQRPMAEIAEEVLGFLARWLAAHILETDREMAYIVHALQSGLHLELAKQHAAKQMAGTTPVLIDIILSIYSSLSVHTLRLMREIKENNRAQSHEKSRSIILELMATGTALPEILEAIVLSVEQENPDMLCSILLLDDEGKHLLQGAAPSLPEFYNAAINGVAIGPGIGSCGTAAFSGQRVIVEDIQSHPYWTAYKELAGKAGLGACWSEPIRSTQGKVLGTFAIYHHLAHLPEHDDIALIEQIAHLTSIAIENHQTSLALKTSQSRMSTILDNVNACIYLKDTEGRYQFVNQRVLDLWGTTLDKVLGCGDEQFFDQQTTATIRENDHRVLVEGKTLQREETNVVAATGCSTTYWTTKLPLFNQDGEIYALCGISTDISERKQAEQTLLASELFSKAIIDAVSAHLCVLDKSGKILTVNQAWIDFYTENQPKTQDYGVGANYLALCDSVTDADCAAAANLMSANIRKVMRGEIREFVLEYPCHSPTEQRWFIARVTRFHGDSGNVVIAHENITQRKQAEEKLQLAANVFTHAREGILITDAAGIVIDVNDTFTHITGYSREEILGKKPSLLSSGRQGQEFYTALWHDLTSIGHWSGEIWNRRKNGEIYAEMLTISTVRDTSGHTQNYVGLFIDITSMKEYQQQLEHIAHFDVLTNLPNRVLLADRLQQAMLQTQRHKHSLAVVYLDLDGFKIVNDTYDHETGDELLVAISKRMKVALREGDTLARIGGDEFVAVLGGLEQMADCEPILERFLQATADPVIINDNTLQVSASIGVTFYPQDSVDADQLMRHADQAMYIAKQAGKNRYHLFDVLQDAAIKIQRESLENIRQALKKAEFVLYYQPKVDMQTGNIIGAEALIRWQHPERGLLPPGDFLPVIENHPLSVDLGEWVIDTALTQMSIWNASGLNIPVSVNVGARQLQQRNFVTQLATLLGKYPHINPGDLELEILETSALADIAEVSAIMHACREIGVRFALDDFGTGYSSLTYLRHLPADTLKIDQSFVRDMLVDPDDLAIVNGVIGLAAAFHRQVIAEGVETLAHGKLLLSMGCVLAQGYGIARPMPAEKIPDWRPDSDWLA</sequence>
<reference evidence="9 10" key="1">
    <citation type="submission" date="2016-03" db="EMBL/GenBank/DDBJ databases">
        <authorList>
            <person name="Ploux O."/>
        </authorList>
    </citation>
    <scope>NUCLEOTIDE SEQUENCE [LARGE SCALE GENOMIC DNA]</scope>
    <source>
        <strain evidence="9 10">R-45370</strain>
    </source>
</reference>
<dbReference type="Gene3D" id="3.30.450.40">
    <property type="match status" value="1"/>
</dbReference>
<dbReference type="Gene3D" id="3.20.20.450">
    <property type="entry name" value="EAL domain"/>
    <property type="match status" value="1"/>
</dbReference>
<dbReference type="SMART" id="SM00267">
    <property type="entry name" value="GGDEF"/>
    <property type="match status" value="1"/>
</dbReference>
<dbReference type="PROSITE" id="PS50887">
    <property type="entry name" value="GGDEF"/>
    <property type="match status" value="1"/>
</dbReference>
<evidence type="ECO:0000256" key="2">
    <source>
        <dbReference type="ARBA" id="ARBA00010587"/>
    </source>
</evidence>
<feature type="domain" description="PAC" evidence="6">
    <location>
        <begin position="437"/>
        <end position="489"/>
    </location>
</feature>
<dbReference type="NCBIfam" id="TIGR00254">
    <property type="entry name" value="GGDEF"/>
    <property type="match status" value="1"/>
</dbReference>
<dbReference type="Pfam" id="PF08448">
    <property type="entry name" value="PAS_4"/>
    <property type="match status" value="1"/>
</dbReference>
<dbReference type="Pfam" id="PF00990">
    <property type="entry name" value="GGDEF"/>
    <property type="match status" value="1"/>
</dbReference>
<dbReference type="SMART" id="SM00091">
    <property type="entry name" value="PAS"/>
    <property type="match status" value="2"/>
</dbReference>